<evidence type="ECO:0000313" key="2">
    <source>
        <dbReference type="EMBL" id="KIQ05502.1"/>
    </source>
</evidence>
<protein>
    <recommendedName>
        <fullName evidence="4">TonB family protein</fullName>
    </recommendedName>
</protein>
<evidence type="ECO:0000256" key="1">
    <source>
        <dbReference type="SAM" id="SignalP"/>
    </source>
</evidence>
<dbReference type="SUPFAM" id="SSF74653">
    <property type="entry name" value="TolA/TonB C-terminal domain"/>
    <property type="match status" value="1"/>
</dbReference>
<keyword evidence="1" id="KW-0732">Signal</keyword>
<accession>A0A0D0JHJ3</accession>
<proteinExistence type="predicted"/>
<comment type="caution">
    <text evidence="2">The sequence shown here is derived from an EMBL/GenBank/DDBJ whole genome shotgun (WGS) entry which is preliminary data.</text>
</comment>
<dbReference type="Gene3D" id="3.30.1150.10">
    <property type="match status" value="1"/>
</dbReference>
<dbReference type="Proteomes" id="UP000035017">
    <property type="component" value="Unassembled WGS sequence"/>
</dbReference>
<feature type="signal peptide" evidence="1">
    <location>
        <begin position="1"/>
        <end position="23"/>
    </location>
</feature>
<evidence type="ECO:0008006" key="4">
    <source>
        <dbReference type="Google" id="ProtNLM"/>
    </source>
</evidence>
<name>A0A0D0JHJ3_AGRTU</name>
<evidence type="ECO:0000313" key="3">
    <source>
        <dbReference type="Proteomes" id="UP000035017"/>
    </source>
</evidence>
<dbReference type="OrthoDB" id="7161229at2"/>
<sequence>MFRPSLLPLIAAISFLVAPPASATDQVITEAFGRAVQPCWRPPLDPESTAVVRLRIAPDGALSGEAMLDKGGQDAGIFAESTLRAVRDCAPYPTIGKLIDDDTVEIRATFSLGGFSAVTEEGGAPKTVEGVTIRASEDILLRVPEPKGLCYVDPAGGGLQLQYFKRMSSLLDGNHVHGFFLDCGTVRQLEAGQADFTLPKHTMTLFSPLERSGKLQRLPQRSQAQAVAYYEALFEREGALESHSRAMEKRLHEAWDVAVKSGHQVVAAVDERAVYTAMVSTAETETETLRKMSIGSYGQVFDLPITLSLYAPYEEGGTDELLAKAQKVMAAMYSNSVRVD</sequence>
<gene>
    <name evidence="2" type="ORF">RU07_01240</name>
</gene>
<organism evidence="2 3">
    <name type="scientific">Agrobacterium tumefaciens</name>
    <dbReference type="NCBI Taxonomy" id="358"/>
    <lineage>
        <taxon>Bacteria</taxon>
        <taxon>Pseudomonadati</taxon>
        <taxon>Pseudomonadota</taxon>
        <taxon>Alphaproteobacteria</taxon>
        <taxon>Hyphomicrobiales</taxon>
        <taxon>Rhizobiaceae</taxon>
        <taxon>Rhizobium/Agrobacterium group</taxon>
        <taxon>Agrobacterium</taxon>
        <taxon>Agrobacterium tumefaciens complex</taxon>
    </lineage>
</organism>
<dbReference type="AlphaFoldDB" id="A0A0D0JHJ3"/>
<reference evidence="2 3" key="1">
    <citation type="submission" date="2014-12" db="EMBL/GenBank/DDBJ databases">
        <title>16Stimator: statistical estimation of ribosomal gene copy numbers from draft genome assemblies.</title>
        <authorList>
            <person name="Perisin M.A."/>
            <person name="Vetter M."/>
            <person name="Gilbert J.A."/>
            <person name="Bergelson J."/>
        </authorList>
    </citation>
    <scope>NUCLEOTIDE SEQUENCE [LARGE SCALE GENOMIC DNA]</scope>
    <source>
        <strain evidence="2 3">MEJ076</strain>
    </source>
</reference>
<dbReference type="EMBL" id="JXQV01000002">
    <property type="protein sequence ID" value="KIQ05502.1"/>
    <property type="molecule type" value="Genomic_DNA"/>
</dbReference>
<feature type="chain" id="PRO_5002213434" description="TonB family protein" evidence="1">
    <location>
        <begin position="24"/>
        <end position="340"/>
    </location>
</feature>